<accession>A0A974NLT6</accession>
<dbReference type="RefSeq" id="WP_040375023.1">
    <property type="nucleotide sequence ID" value="NZ_CP068053.1"/>
</dbReference>
<dbReference type="Pfam" id="PF12146">
    <property type="entry name" value="Hydrolase_4"/>
    <property type="match status" value="1"/>
</dbReference>
<organism evidence="2 3">
    <name type="scientific">Peribacillus psychrosaccharolyticus</name>
    <name type="common">Bacillus psychrosaccharolyticus</name>
    <dbReference type="NCBI Taxonomy" id="1407"/>
    <lineage>
        <taxon>Bacteria</taxon>
        <taxon>Bacillati</taxon>
        <taxon>Bacillota</taxon>
        <taxon>Bacilli</taxon>
        <taxon>Bacillales</taxon>
        <taxon>Bacillaceae</taxon>
        <taxon>Peribacillus</taxon>
    </lineage>
</organism>
<feature type="domain" description="Serine aminopeptidase S33" evidence="1">
    <location>
        <begin position="81"/>
        <end position="187"/>
    </location>
</feature>
<protein>
    <submittedName>
        <fullName evidence="2">Alpha/beta hydrolase</fullName>
    </submittedName>
</protein>
<dbReference type="InterPro" id="IPR029058">
    <property type="entry name" value="AB_hydrolase_fold"/>
</dbReference>
<dbReference type="Gene3D" id="3.40.50.1820">
    <property type="entry name" value="alpha/beta hydrolase"/>
    <property type="match status" value="1"/>
</dbReference>
<keyword evidence="3" id="KW-1185">Reference proteome</keyword>
<dbReference type="SUPFAM" id="SSF53474">
    <property type="entry name" value="alpha/beta-Hydrolases"/>
    <property type="match status" value="1"/>
</dbReference>
<dbReference type="InterPro" id="IPR052920">
    <property type="entry name" value="DNA-binding_regulatory"/>
</dbReference>
<dbReference type="PANTHER" id="PTHR43358:SF5">
    <property type="entry name" value="EXPORTED PROTEIN"/>
    <property type="match status" value="1"/>
</dbReference>
<dbReference type="InterPro" id="IPR022742">
    <property type="entry name" value="Hydrolase_4"/>
</dbReference>
<dbReference type="PANTHER" id="PTHR43358">
    <property type="entry name" value="ALPHA/BETA-HYDROLASE"/>
    <property type="match status" value="1"/>
</dbReference>
<dbReference type="KEGG" id="ppsr:I6J18_21210"/>
<gene>
    <name evidence="2" type="ORF">I6J18_21210</name>
</gene>
<evidence type="ECO:0000313" key="2">
    <source>
        <dbReference type="EMBL" id="QQT00067.1"/>
    </source>
</evidence>
<dbReference type="Proteomes" id="UP000595254">
    <property type="component" value="Chromosome"/>
</dbReference>
<dbReference type="AlphaFoldDB" id="A0A974NLT6"/>
<name>A0A974NLT6_PERPY</name>
<proteinExistence type="predicted"/>
<dbReference type="GO" id="GO:0016787">
    <property type="term" value="F:hydrolase activity"/>
    <property type="evidence" value="ECO:0007669"/>
    <property type="project" value="UniProtKB-KW"/>
</dbReference>
<evidence type="ECO:0000313" key="3">
    <source>
        <dbReference type="Proteomes" id="UP000595254"/>
    </source>
</evidence>
<reference evidence="2 3" key="1">
    <citation type="submission" date="2021-01" db="EMBL/GenBank/DDBJ databases">
        <title>FDA dAtabase for Regulatory Grade micrObial Sequences (FDA-ARGOS): Supporting development and validation of Infectious Disease Dx tests.</title>
        <authorList>
            <person name="Nelson B."/>
            <person name="Plummer A."/>
            <person name="Tallon L."/>
            <person name="Sadzewicz L."/>
            <person name="Zhao X."/>
            <person name="Boylan J."/>
            <person name="Ott S."/>
            <person name="Bowen H."/>
            <person name="Vavikolanu K."/>
            <person name="Mehta A."/>
            <person name="Aluvathingal J."/>
            <person name="Nadendla S."/>
            <person name="Myers T."/>
            <person name="Yan Y."/>
            <person name="Sichtig H."/>
        </authorList>
    </citation>
    <scope>NUCLEOTIDE SEQUENCE [LARGE SCALE GENOMIC DNA]</scope>
    <source>
        <strain evidence="2 3">FDAARGOS_1161</strain>
    </source>
</reference>
<evidence type="ECO:0000259" key="1">
    <source>
        <dbReference type="Pfam" id="PF12146"/>
    </source>
</evidence>
<keyword evidence="2" id="KW-0378">Hydrolase</keyword>
<dbReference type="EMBL" id="CP068053">
    <property type="protein sequence ID" value="QQT00067.1"/>
    <property type="molecule type" value="Genomic_DNA"/>
</dbReference>
<sequence length="302" mass="34889">MKKWWIAAAGLTAAYAVGIGVYFSNQIMYMKKKEDDFIKNREIMAKRLDLAAFTRLPQTEHLIFSPAGYLVKAIFVEPYQHNKWVIICHGVTENKTNSIKYMNLFIKLGFNAIIYDHRRHGESGGKTSSYGHYEKDDLKAVIDELKKQKGENLILGIHGESMGAVSMLLYAGMIEDSADFYIADCPFSDFEELLTYQLQEKIPFPHRTVLPIGRFFIRLRDSYWTSEVSPQQHIQKIKKPVLFIHSEPDTFIPPSMTKELYKLKLGPKQLYLAPRGAHAQSYIENTEEYEKVVTQFIDQYVL</sequence>